<proteinExistence type="predicted"/>
<evidence type="ECO:0000313" key="3">
    <source>
        <dbReference type="EMBL" id="KPL74056.1"/>
    </source>
</evidence>
<dbReference type="RefSeq" id="WP_158423452.1">
    <property type="nucleotide sequence ID" value="NZ_BBYA01000012.1"/>
</dbReference>
<reference evidence="3 4" key="1">
    <citation type="submission" date="2015-07" db="EMBL/GenBank/DDBJ databases">
        <title>Genome sequence of Leptolinea tardivitalis DSM 16556.</title>
        <authorList>
            <person name="Hemp J."/>
            <person name="Ward L.M."/>
            <person name="Pace L.A."/>
            <person name="Fischer W.W."/>
        </authorList>
    </citation>
    <scope>NUCLEOTIDE SEQUENCE [LARGE SCALE GENOMIC DNA]</scope>
    <source>
        <strain evidence="3 4">YMTK-2</strain>
    </source>
</reference>
<comment type="caution">
    <text evidence="3">The sequence shown here is derived from an EMBL/GenBank/DDBJ whole genome shotgun (WGS) entry which is preliminary data.</text>
</comment>
<protein>
    <recommendedName>
        <fullName evidence="2">Phosphotransferase system EIIB component type 2/3 domain-containing protein</fullName>
    </recommendedName>
</protein>
<dbReference type="InterPro" id="IPR003501">
    <property type="entry name" value="PTS_EIIB_2/3"/>
</dbReference>
<feature type="domain" description="Phosphotransferase system EIIB component type 2/3" evidence="2">
    <location>
        <begin position="2"/>
        <end position="88"/>
    </location>
</feature>
<gene>
    <name evidence="3" type="ORF">ADM99_02150</name>
</gene>
<dbReference type="Gene3D" id="3.40.50.2300">
    <property type="match status" value="1"/>
</dbReference>
<dbReference type="Pfam" id="PF02302">
    <property type="entry name" value="PTS_IIB"/>
    <property type="match status" value="1"/>
</dbReference>
<dbReference type="CDD" id="cd05563">
    <property type="entry name" value="PTS_IIB_ascorbate"/>
    <property type="match status" value="1"/>
</dbReference>
<dbReference type="STRING" id="229920.ADM99_02150"/>
<dbReference type="GO" id="GO:0009401">
    <property type="term" value="P:phosphoenolpyruvate-dependent sugar phosphotransferase system"/>
    <property type="evidence" value="ECO:0007669"/>
    <property type="project" value="InterPro"/>
</dbReference>
<organism evidence="3 4">
    <name type="scientific">Leptolinea tardivitalis</name>
    <dbReference type="NCBI Taxonomy" id="229920"/>
    <lineage>
        <taxon>Bacteria</taxon>
        <taxon>Bacillati</taxon>
        <taxon>Chloroflexota</taxon>
        <taxon>Anaerolineae</taxon>
        <taxon>Anaerolineales</taxon>
        <taxon>Anaerolineaceae</taxon>
        <taxon>Leptolinea</taxon>
    </lineage>
</organism>
<dbReference type="AlphaFoldDB" id="A0A0P6WUX0"/>
<dbReference type="InterPro" id="IPR036095">
    <property type="entry name" value="PTS_EIIB-like_sf"/>
</dbReference>
<keyword evidence="4" id="KW-1185">Reference proteome</keyword>
<dbReference type="OrthoDB" id="6603449at2"/>
<dbReference type="SUPFAM" id="SSF52794">
    <property type="entry name" value="PTS system IIB component-like"/>
    <property type="match status" value="1"/>
</dbReference>
<evidence type="ECO:0000256" key="1">
    <source>
        <dbReference type="ARBA" id="ARBA00022679"/>
    </source>
</evidence>
<evidence type="ECO:0000259" key="2">
    <source>
        <dbReference type="Pfam" id="PF02302"/>
    </source>
</evidence>
<dbReference type="EMBL" id="LGCK01000004">
    <property type="protein sequence ID" value="KPL74056.1"/>
    <property type="molecule type" value="Genomic_DNA"/>
</dbReference>
<dbReference type="GO" id="GO:0008982">
    <property type="term" value="F:protein-N(PI)-phosphohistidine-sugar phosphotransferase activity"/>
    <property type="evidence" value="ECO:0007669"/>
    <property type="project" value="InterPro"/>
</dbReference>
<accession>A0A0P6WUX0</accession>
<name>A0A0P6WUX0_9CHLR</name>
<dbReference type="Proteomes" id="UP000050430">
    <property type="component" value="Unassembled WGS sequence"/>
</dbReference>
<sequence>MKIVCMCGMGVGSSLLVKMGIERVLARHGYNERDFEYEQADLQTGRGIANFSDLIVTTPAFESSLDKNGTPYVLINNLFSEKEIEEKLIPVVEQILQKKQ</sequence>
<evidence type="ECO:0000313" key="4">
    <source>
        <dbReference type="Proteomes" id="UP000050430"/>
    </source>
</evidence>
<keyword evidence="1" id="KW-0808">Transferase</keyword>